<reference evidence="1" key="2">
    <citation type="journal article" date="2015" name="Fish Shellfish Immunol.">
        <title>Early steps in the European eel (Anguilla anguilla)-Vibrio vulnificus interaction in the gills: Role of the RtxA13 toxin.</title>
        <authorList>
            <person name="Callol A."/>
            <person name="Pajuelo D."/>
            <person name="Ebbesson L."/>
            <person name="Teles M."/>
            <person name="MacKenzie S."/>
            <person name="Amaro C."/>
        </authorList>
    </citation>
    <scope>NUCLEOTIDE SEQUENCE</scope>
</reference>
<accession>A0A0E9VHH3</accession>
<proteinExistence type="predicted"/>
<dbReference type="EMBL" id="GBXM01031126">
    <property type="protein sequence ID" value="JAH77451.1"/>
    <property type="molecule type" value="Transcribed_RNA"/>
</dbReference>
<evidence type="ECO:0000313" key="1">
    <source>
        <dbReference type="EMBL" id="JAH77451.1"/>
    </source>
</evidence>
<sequence length="65" mass="7519">MGQSDFVHPFVDFPMRIHSSVEVWHCSILIFYMFNCDNWSRCEPAYFNDPPWTLDSGSPCLSSAV</sequence>
<name>A0A0E9VHH3_ANGAN</name>
<organism evidence="1">
    <name type="scientific">Anguilla anguilla</name>
    <name type="common">European freshwater eel</name>
    <name type="synonym">Muraena anguilla</name>
    <dbReference type="NCBI Taxonomy" id="7936"/>
    <lineage>
        <taxon>Eukaryota</taxon>
        <taxon>Metazoa</taxon>
        <taxon>Chordata</taxon>
        <taxon>Craniata</taxon>
        <taxon>Vertebrata</taxon>
        <taxon>Euteleostomi</taxon>
        <taxon>Actinopterygii</taxon>
        <taxon>Neopterygii</taxon>
        <taxon>Teleostei</taxon>
        <taxon>Anguilliformes</taxon>
        <taxon>Anguillidae</taxon>
        <taxon>Anguilla</taxon>
    </lineage>
</organism>
<reference evidence="1" key="1">
    <citation type="submission" date="2014-11" db="EMBL/GenBank/DDBJ databases">
        <authorList>
            <person name="Amaro Gonzalez C."/>
        </authorList>
    </citation>
    <scope>NUCLEOTIDE SEQUENCE</scope>
</reference>
<protein>
    <submittedName>
        <fullName evidence="1">Uncharacterized protein</fullName>
    </submittedName>
</protein>
<dbReference type="AlphaFoldDB" id="A0A0E9VHH3"/>